<sequence>MPLRTVAPSRRRVFAPHKAVSALFLSAALVFSACTAQDTNSVEASNVLQNVSVDLTSSAEVSKISSTVVSFDSASGASSSEENTYSLRDAVNELPVRVTTRYTTDSSSGNDLRDLEGYSGDVSIDITVENLTVQPQTLTYDVAGTQKSKSVLVGAPLSVAASTTLTGIKPQNIISEATVGGGSTNGIVSTNSDGDSVLQWGKILAGPGNSSTATFTVNLKAEDLAVPEFAIAVHPGLSNDLTASGAVTSSFSNDQNSTMQLMQQTVDVVTEANEALADAASTVADVRQNLNSTSESLKSSTIQELQQSSGQLTGQLQDLQEKLANLRTNLDESAQGSQEELIAQMQQTVDSLENFLGRQGEEVPAPVIDSQTCNFNVAQPANGSTVYSNMVQLSSVFSAYSEANIDCRDQVLTVINTMLGPDNPTAETCQGDTAGSSSCSIFASKAILDSNLVMYTQETQKQLEDLAPGTLSQVKSDYEAANAALETLQKHVEALPATNPAEPSPSSTTPSATPTASPTPSTSARLQPLPTEAIAQNLDDIDQNVQSSQENLAALESLFNDIHATAKKAIAEVNGSGSMLQQNQELADQLCALADGTNPQSGKISASEADRLRSYLTDTPCPVAAEAPDAATASPSSSPSPTAVNRIGGGANVVAAPEGYSAPMDQRLNNQVALWNEVLNASDTASQDSETAQKIADLKAANSDVLTKTSDMREILGQEQEQAEEATPSASATGSPRPSLPAPSATAASGEVEAVKEALPELTTSFESLNTSLNALDAQQVALDEALQKIIDTLPAENADEINSILDTQVRNISNQRSSSEQAITDLFAQQVSNLTGAADTLSYGADALVQEQGAQLNEAAQRQAEQASARTQSALERIQASHDTATQDVTSASTILTGELEKIMLDIGDTSVTGSGLLGSLQNNAGNAGNADYQLSLATQNAEKYAVMREEDMGAIRLKQAQYSASLQKLSSMPAFKLSAPSGSTVKTIYTFTIGVEE</sequence>
<organism evidence="4 5">
    <name type="scientific">Rothia nasimurium</name>
    <dbReference type="NCBI Taxonomy" id="85336"/>
    <lineage>
        <taxon>Bacteria</taxon>
        <taxon>Bacillati</taxon>
        <taxon>Actinomycetota</taxon>
        <taxon>Actinomycetes</taxon>
        <taxon>Micrococcales</taxon>
        <taxon>Micrococcaceae</taxon>
        <taxon>Rothia</taxon>
    </lineage>
</organism>
<dbReference type="EMBL" id="LXWF01000040">
    <property type="protein sequence ID" value="ORC16506.1"/>
    <property type="molecule type" value="Genomic_DNA"/>
</dbReference>
<feature type="signal peptide" evidence="3">
    <location>
        <begin position="1"/>
        <end position="36"/>
    </location>
</feature>
<gene>
    <name evidence="4" type="ORF">A7979_04090</name>
</gene>
<dbReference type="Proteomes" id="UP000192359">
    <property type="component" value="Unassembled WGS sequence"/>
</dbReference>
<evidence type="ECO:0000256" key="1">
    <source>
        <dbReference type="SAM" id="Coils"/>
    </source>
</evidence>
<feature type="compositionally biased region" description="Low complexity" evidence="2">
    <location>
        <begin position="497"/>
        <end position="524"/>
    </location>
</feature>
<evidence type="ECO:0000313" key="4">
    <source>
        <dbReference type="EMBL" id="ORC16506.1"/>
    </source>
</evidence>
<name>A0A1Y1RNS5_9MICC</name>
<feature type="region of interest" description="Disordered" evidence="2">
    <location>
        <begin position="497"/>
        <end position="527"/>
    </location>
</feature>
<reference evidence="4 5" key="1">
    <citation type="submission" date="2016-05" db="EMBL/GenBank/DDBJ databases">
        <title>Draft genome sequence of a porcine commensal Rothia nasimurium.</title>
        <authorList>
            <person name="Gaiser R.A."/>
            <person name="Van Baarlen P."/>
            <person name="Wells J.M."/>
        </authorList>
    </citation>
    <scope>NUCLEOTIDE SEQUENCE [LARGE SCALE GENOMIC DNA]</scope>
    <source>
        <strain evidence="4 5">PT-32</strain>
    </source>
</reference>
<feature type="region of interest" description="Disordered" evidence="2">
    <location>
        <begin position="860"/>
        <end position="889"/>
    </location>
</feature>
<dbReference type="RefSeq" id="WP_083092080.1">
    <property type="nucleotide sequence ID" value="NZ_LXWF01000040.1"/>
</dbReference>
<feature type="region of interest" description="Disordered" evidence="2">
    <location>
        <begin position="718"/>
        <end position="749"/>
    </location>
</feature>
<dbReference type="Gene3D" id="1.20.120.20">
    <property type="entry name" value="Apolipoprotein"/>
    <property type="match status" value="1"/>
</dbReference>
<accession>A0A1Y1RNS5</accession>
<keyword evidence="3" id="KW-0732">Signal</keyword>
<dbReference type="PROSITE" id="PS51257">
    <property type="entry name" value="PROKAR_LIPOPROTEIN"/>
    <property type="match status" value="1"/>
</dbReference>
<feature type="coiled-coil region" evidence="1">
    <location>
        <begin position="302"/>
        <end position="336"/>
    </location>
</feature>
<evidence type="ECO:0000313" key="5">
    <source>
        <dbReference type="Proteomes" id="UP000192359"/>
    </source>
</evidence>
<keyword evidence="5" id="KW-1185">Reference proteome</keyword>
<dbReference type="OrthoDB" id="3268261at2"/>
<protein>
    <submittedName>
        <fullName evidence="4">Uncharacterized protein</fullName>
    </submittedName>
</protein>
<evidence type="ECO:0000256" key="3">
    <source>
        <dbReference type="SAM" id="SignalP"/>
    </source>
</evidence>
<keyword evidence="1" id="KW-0175">Coiled coil</keyword>
<dbReference type="AlphaFoldDB" id="A0A1Y1RNS5"/>
<evidence type="ECO:0000256" key="2">
    <source>
        <dbReference type="SAM" id="MobiDB-lite"/>
    </source>
</evidence>
<feature type="chain" id="PRO_5038443768" evidence="3">
    <location>
        <begin position="37"/>
        <end position="999"/>
    </location>
</feature>
<feature type="compositionally biased region" description="Low complexity" evidence="2">
    <location>
        <begin position="860"/>
        <end position="875"/>
    </location>
</feature>
<proteinExistence type="predicted"/>
<dbReference type="SUPFAM" id="SSF47162">
    <property type="entry name" value="Apolipoprotein"/>
    <property type="match status" value="1"/>
</dbReference>
<comment type="caution">
    <text evidence="4">The sequence shown here is derived from an EMBL/GenBank/DDBJ whole genome shotgun (WGS) entry which is preliminary data.</text>
</comment>